<evidence type="ECO:0000313" key="10">
    <source>
        <dbReference type="Proteomes" id="UP000694924"/>
    </source>
</evidence>
<organism evidence="10 11">
    <name type="scientific">Polistes dominula</name>
    <name type="common">European paper wasp</name>
    <name type="synonym">Vespa dominula</name>
    <dbReference type="NCBI Taxonomy" id="743375"/>
    <lineage>
        <taxon>Eukaryota</taxon>
        <taxon>Metazoa</taxon>
        <taxon>Ecdysozoa</taxon>
        <taxon>Arthropoda</taxon>
        <taxon>Hexapoda</taxon>
        <taxon>Insecta</taxon>
        <taxon>Pterygota</taxon>
        <taxon>Neoptera</taxon>
        <taxon>Endopterygota</taxon>
        <taxon>Hymenoptera</taxon>
        <taxon>Apocrita</taxon>
        <taxon>Aculeata</taxon>
        <taxon>Vespoidea</taxon>
        <taxon>Vespidae</taxon>
        <taxon>Polistinae</taxon>
        <taxon>Polistini</taxon>
        <taxon>Polistes</taxon>
    </lineage>
</organism>
<dbReference type="GeneID" id="107071766"/>
<evidence type="ECO:0000256" key="8">
    <source>
        <dbReference type="SAM" id="MobiDB-lite"/>
    </source>
</evidence>
<feature type="transmembrane region" description="Helical" evidence="9">
    <location>
        <begin position="84"/>
        <end position="103"/>
    </location>
</feature>
<evidence type="ECO:0000256" key="1">
    <source>
        <dbReference type="ARBA" id="ARBA00004477"/>
    </source>
</evidence>
<feature type="transmembrane region" description="Helical" evidence="9">
    <location>
        <begin position="123"/>
        <end position="142"/>
    </location>
</feature>
<dbReference type="InterPro" id="IPR019388">
    <property type="entry name" value="FIT"/>
</dbReference>
<keyword evidence="3" id="KW-0378">Hydrolase</keyword>
<feature type="transmembrane region" description="Helical" evidence="9">
    <location>
        <begin position="154"/>
        <end position="174"/>
    </location>
</feature>
<dbReference type="PANTHER" id="PTHR23129">
    <property type="entry name" value="ACYL-COENZYME A DIPHOSPHATASE FITM2"/>
    <property type="match status" value="1"/>
</dbReference>
<protein>
    <submittedName>
        <fullName evidence="11">FIT family protein CG10671</fullName>
    </submittedName>
</protein>
<dbReference type="RefSeq" id="XP_015186527.1">
    <property type="nucleotide sequence ID" value="XM_015331041.1"/>
</dbReference>
<dbReference type="PANTHER" id="PTHR23129:SF0">
    <property type="entry name" value="ACYL-COENZYME A DIPHOSPHATASE FITM2"/>
    <property type="match status" value="1"/>
</dbReference>
<name>A0ABM1J240_POLDO</name>
<dbReference type="HAMAP" id="MF_03230">
    <property type="entry name" value="FITM2"/>
    <property type="match status" value="1"/>
</dbReference>
<evidence type="ECO:0000313" key="11">
    <source>
        <dbReference type="RefSeq" id="XP_015186527.1"/>
    </source>
</evidence>
<dbReference type="InterPro" id="IPR046401">
    <property type="entry name" value="FITM1/2"/>
</dbReference>
<evidence type="ECO:0000256" key="4">
    <source>
        <dbReference type="ARBA" id="ARBA00022824"/>
    </source>
</evidence>
<dbReference type="Pfam" id="PF10261">
    <property type="entry name" value="FIT"/>
    <property type="match status" value="1"/>
</dbReference>
<evidence type="ECO:0000256" key="3">
    <source>
        <dbReference type="ARBA" id="ARBA00022801"/>
    </source>
</evidence>
<keyword evidence="10" id="KW-1185">Reference proteome</keyword>
<keyword evidence="4" id="KW-0256">Endoplasmic reticulum</keyword>
<keyword evidence="5 9" id="KW-1133">Transmembrane helix</keyword>
<reference evidence="11" key="1">
    <citation type="submission" date="2025-08" db="UniProtKB">
        <authorList>
            <consortium name="RefSeq"/>
        </authorList>
    </citation>
    <scope>IDENTIFICATION</scope>
    <source>
        <tissue evidence="11">Whole body</tissue>
    </source>
</reference>
<gene>
    <name evidence="11" type="primary">LOC107071766</name>
</gene>
<feature type="transmembrane region" description="Helical" evidence="9">
    <location>
        <begin position="277"/>
        <end position="303"/>
    </location>
</feature>
<feature type="transmembrane region" description="Helical" evidence="9">
    <location>
        <begin position="310"/>
        <end position="328"/>
    </location>
</feature>
<dbReference type="Proteomes" id="UP000694924">
    <property type="component" value="Unplaced"/>
</dbReference>
<feature type="region of interest" description="Disordered" evidence="8">
    <location>
        <begin position="387"/>
        <end position="410"/>
    </location>
</feature>
<keyword evidence="7 9" id="KW-0472">Membrane</keyword>
<accession>A0ABM1J240</accession>
<keyword evidence="2 9" id="KW-0812">Transmembrane</keyword>
<evidence type="ECO:0000256" key="5">
    <source>
        <dbReference type="ARBA" id="ARBA00022989"/>
    </source>
</evidence>
<sequence length="410" mass="47079">MAAGRRRVHPNLGNGGNNFAGNNNIFSGGNARSLSRLNFRPNLNQEDRGGTRPTTAPSSIGLILVTMFLHLCKKSLLFDTRLKVAIYCGTIFTISLVADFVIMPRTYFSRSDNALNRYFVKWGWGWLLMVTVPWIVLTSHTLGCGRRSILLKHLARLVLATFAWLMWTRLFNYIETNFGRCVNTKEAQLQFKFKCLQAGKFWNGFDISGHTFILIYSSLILAEEGSSMIGWEGIKDLIMREEHTRITPNETSFGPLRNLSDRDLEFLKKAHKVFTPYLRALFVFMTVQQLLWDVMLVSTVLYYHIMIEKFLGGIAAVLTWYVTYQWWYKLPKIGLPPPGDGLFKYNEVKPQHDLKLGLLRRSMLNKNINRFMGLPIRTCQDNLERNVSMSRQSEPETPPPPPPPPSYRSI</sequence>
<keyword evidence="6" id="KW-0443">Lipid metabolism</keyword>
<proteinExistence type="inferred from homology"/>
<comment type="subcellular location">
    <subcellularLocation>
        <location evidence="1">Endoplasmic reticulum membrane</location>
        <topology evidence="1">Multi-pass membrane protein</topology>
    </subcellularLocation>
</comment>
<evidence type="ECO:0000256" key="2">
    <source>
        <dbReference type="ARBA" id="ARBA00022692"/>
    </source>
</evidence>
<evidence type="ECO:0000256" key="7">
    <source>
        <dbReference type="ARBA" id="ARBA00023136"/>
    </source>
</evidence>
<evidence type="ECO:0000256" key="6">
    <source>
        <dbReference type="ARBA" id="ARBA00023098"/>
    </source>
</evidence>
<evidence type="ECO:0000256" key="9">
    <source>
        <dbReference type="SAM" id="Phobius"/>
    </source>
</evidence>
<feature type="compositionally biased region" description="Pro residues" evidence="8">
    <location>
        <begin position="396"/>
        <end position="410"/>
    </location>
</feature>